<dbReference type="GO" id="GO:0005634">
    <property type="term" value="C:nucleus"/>
    <property type="evidence" value="ECO:0007669"/>
    <property type="project" value="TreeGrafter"/>
</dbReference>
<feature type="non-terminal residue" evidence="2">
    <location>
        <position position="1"/>
    </location>
</feature>
<dbReference type="AlphaFoldDB" id="A0A8H7HUS1"/>
<dbReference type="InterPro" id="IPR019410">
    <property type="entry name" value="Methyltransf_16"/>
</dbReference>
<dbReference type="Pfam" id="PF10294">
    <property type="entry name" value="Methyltransf_16"/>
    <property type="match status" value="1"/>
</dbReference>
<dbReference type="GO" id="GO:0005737">
    <property type="term" value="C:cytoplasm"/>
    <property type="evidence" value="ECO:0007669"/>
    <property type="project" value="TreeGrafter"/>
</dbReference>
<protein>
    <submittedName>
        <fullName evidence="2">Lysine methyltransferase</fullName>
    </submittedName>
</protein>
<organism evidence="2 3">
    <name type="scientific">Rhizoctonia solani</name>
    <dbReference type="NCBI Taxonomy" id="456999"/>
    <lineage>
        <taxon>Eukaryota</taxon>
        <taxon>Fungi</taxon>
        <taxon>Dikarya</taxon>
        <taxon>Basidiomycota</taxon>
        <taxon>Agaricomycotina</taxon>
        <taxon>Agaricomycetes</taxon>
        <taxon>Cantharellales</taxon>
        <taxon>Ceratobasidiaceae</taxon>
        <taxon>Rhizoctonia</taxon>
    </lineage>
</organism>
<proteinExistence type="predicted"/>
<name>A0A8H7HUS1_9AGAM</name>
<dbReference type="PANTHER" id="PTHR14614:SF162">
    <property type="entry name" value="EXPRESSED PROTEIN"/>
    <property type="match status" value="1"/>
</dbReference>
<sequence length="472" mass="52843">MFEYLSFLRPPPEACPLGQPVTFVPQIANDLRTEICETEHDIYFTWQSDSGALHRGGFTKLTTWKPGSASYKPLSVALPTEARPGDTWRLCLAINSNPGSRSSRENPTRDHYYSLVLDFTQPEFGRLPFAVSSLPISVLVGENRETRATRSTPSKQSKSKSKPTEHSVAKQEKIERLYSLPSNWGTLRITEQTSFDLDKWGTLRIRKYGKSRACMENRLQFVEADDHPQGLGHKRHELIEAFRTRLRPANQDRTLQVIELGAGTGLVSLVLGALFAGYSRNVRNVDQEQEERAGPFVCAKILATDLSSAIELIDHNRLANSHLFDDRINAVEGSEESRRTCKIELHATELDWDNPVPGHVWDTDRMSGSQCPFDVIIMADVTYNTASFGALLDTLVGLLQGPSDSGSSPIVLLAYKCRDPAERTLWTDALARGISFVQVDTVKGVREPAVEIWLGGWERDVRSLWSGIRVDM</sequence>
<gene>
    <name evidence="2" type="ORF">RHS03_04880</name>
</gene>
<dbReference type="OrthoDB" id="413520at2759"/>
<keyword evidence="2" id="KW-0808">Transferase</keyword>
<accession>A0A8H7HUS1</accession>
<evidence type="ECO:0000313" key="2">
    <source>
        <dbReference type="EMBL" id="KAF8706082.1"/>
    </source>
</evidence>
<keyword evidence="2" id="KW-0489">Methyltransferase</keyword>
<feature type="compositionally biased region" description="Basic and acidic residues" evidence="1">
    <location>
        <begin position="162"/>
        <end position="172"/>
    </location>
</feature>
<dbReference type="GO" id="GO:0008757">
    <property type="term" value="F:S-adenosylmethionine-dependent methyltransferase activity"/>
    <property type="evidence" value="ECO:0007669"/>
    <property type="project" value="UniProtKB-ARBA"/>
</dbReference>
<comment type="caution">
    <text evidence="2">The sequence shown here is derived from an EMBL/GenBank/DDBJ whole genome shotgun (WGS) entry which is preliminary data.</text>
</comment>
<reference evidence="2" key="1">
    <citation type="submission" date="2020-09" db="EMBL/GenBank/DDBJ databases">
        <title>Comparative genome analyses of four rice-infecting Rhizoctonia solani isolates reveal extensive enrichment of homogalacturonan modification genes.</title>
        <authorList>
            <person name="Lee D.-Y."/>
            <person name="Jeon J."/>
            <person name="Kim K.-T."/>
            <person name="Cheong K."/>
            <person name="Song H."/>
            <person name="Choi G."/>
            <person name="Ko J."/>
            <person name="Opiyo S.O."/>
            <person name="Zuo S."/>
            <person name="Madhav S."/>
            <person name="Lee Y.-H."/>
            <person name="Wang G.-L."/>
        </authorList>
    </citation>
    <scope>NUCLEOTIDE SEQUENCE</scope>
    <source>
        <strain evidence="2">AG1-IA WGL</strain>
    </source>
</reference>
<evidence type="ECO:0000313" key="3">
    <source>
        <dbReference type="Proteomes" id="UP000602905"/>
    </source>
</evidence>
<dbReference type="EMBL" id="JACYCD010000052">
    <property type="protein sequence ID" value="KAF8706082.1"/>
    <property type="molecule type" value="Genomic_DNA"/>
</dbReference>
<dbReference type="Gene3D" id="3.40.50.150">
    <property type="entry name" value="Vaccinia Virus protein VP39"/>
    <property type="match status" value="1"/>
</dbReference>
<evidence type="ECO:0000256" key="1">
    <source>
        <dbReference type="SAM" id="MobiDB-lite"/>
    </source>
</evidence>
<dbReference type="InterPro" id="IPR029063">
    <property type="entry name" value="SAM-dependent_MTases_sf"/>
</dbReference>
<dbReference type="Proteomes" id="UP000602905">
    <property type="component" value="Unassembled WGS sequence"/>
</dbReference>
<feature type="region of interest" description="Disordered" evidence="1">
    <location>
        <begin position="145"/>
        <end position="172"/>
    </location>
</feature>
<dbReference type="PANTHER" id="PTHR14614">
    <property type="entry name" value="HEPATOCELLULAR CARCINOMA-ASSOCIATED ANTIGEN"/>
    <property type="match status" value="1"/>
</dbReference>
<dbReference type="GO" id="GO:0032259">
    <property type="term" value="P:methylation"/>
    <property type="evidence" value="ECO:0007669"/>
    <property type="project" value="UniProtKB-KW"/>
</dbReference>